<dbReference type="EMBL" id="KB320452">
    <property type="protein sequence ID" value="ELW71920.1"/>
    <property type="molecule type" value="Genomic_DNA"/>
</dbReference>
<feature type="region of interest" description="Disordered" evidence="1">
    <location>
        <begin position="1"/>
        <end position="55"/>
    </location>
</feature>
<organism evidence="2 3">
    <name type="scientific">Tupaia chinensis</name>
    <name type="common">Chinese tree shrew</name>
    <name type="synonym">Tupaia belangeri chinensis</name>
    <dbReference type="NCBI Taxonomy" id="246437"/>
    <lineage>
        <taxon>Eukaryota</taxon>
        <taxon>Metazoa</taxon>
        <taxon>Chordata</taxon>
        <taxon>Craniata</taxon>
        <taxon>Vertebrata</taxon>
        <taxon>Euteleostomi</taxon>
        <taxon>Mammalia</taxon>
        <taxon>Eutheria</taxon>
        <taxon>Euarchontoglires</taxon>
        <taxon>Scandentia</taxon>
        <taxon>Tupaiidae</taxon>
        <taxon>Tupaia</taxon>
    </lineage>
</organism>
<keyword evidence="3" id="KW-1185">Reference proteome</keyword>
<accession>L9L9Z4</accession>
<reference evidence="3" key="2">
    <citation type="journal article" date="2013" name="Nat. Commun.">
        <title>Genome of the Chinese tree shrew.</title>
        <authorList>
            <person name="Fan Y."/>
            <person name="Huang Z.Y."/>
            <person name="Cao C.C."/>
            <person name="Chen C.S."/>
            <person name="Chen Y.X."/>
            <person name="Fan D.D."/>
            <person name="He J."/>
            <person name="Hou H.L."/>
            <person name="Hu L."/>
            <person name="Hu X.T."/>
            <person name="Jiang X.T."/>
            <person name="Lai R."/>
            <person name="Lang Y.S."/>
            <person name="Liang B."/>
            <person name="Liao S.G."/>
            <person name="Mu D."/>
            <person name="Ma Y.Y."/>
            <person name="Niu Y.Y."/>
            <person name="Sun X.Q."/>
            <person name="Xia J.Q."/>
            <person name="Xiao J."/>
            <person name="Xiong Z.Q."/>
            <person name="Xu L."/>
            <person name="Yang L."/>
            <person name="Zhang Y."/>
            <person name="Zhao W."/>
            <person name="Zhao X.D."/>
            <person name="Zheng Y.T."/>
            <person name="Zhou J.M."/>
            <person name="Zhu Y.B."/>
            <person name="Zhang G.J."/>
            <person name="Wang J."/>
            <person name="Yao Y.G."/>
        </authorList>
    </citation>
    <scope>NUCLEOTIDE SEQUENCE [LARGE SCALE GENOMIC DNA]</scope>
</reference>
<dbReference type="AlphaFoldDB" id="L9L9Z4"/>
<evidence type="ECO:0000313" key="2">
    <source>
        <dbReference type="EMBL" id="ELW71920.1"/>
    </source>
</evidence>
<proteinExistence type="predicted"/>
<dbReference type="InParanoid" id="L9L9Z4"/>
<evidence type="ECO:0000256" key="1">
    <source>
        <dbReference type="SAM" id="MobiDB-lite"/>
    </source>
</evidence>
<protein>
    <submittedName>
        <fullName evidence="2">Uncharacterized protein</fullName>
    </submittedName>
</protein>
<sequence length="110" mass="11757">MGHWPPEPMAKEGLVGSDGAVIGASKLSQETRPGLQQGGHASQPLKARAPGQQCTEKDMTWSGVTVRTDGMTSGLPGHRWLVAQGKLQLEVVSVLDFLKEPTRHCCSLDP</sequence>
<reference evidence="3" key="1">
    <citation type="submission" date="2012-07" db="EMBL/GenBank/DDBJ databases">
        <title>Genome of the Chinese tree shrew, a rising model animal genetically related to primates.</title>
        <authorList>
            <person name="Zhang G."/>
            <person name="Fan Y."/>
            <person name="Yao Y."/>
            <person name="Huang Z."/>
        </authorList>
    </citation>
    <scope>NUCLEOTIDE SEQUENCE [LARGE SCALE GENOMIC DNA]</scope>
</reference>
<gene>
    <name evidence="2" type="ORF">TREES_T100008385</name>
</gene>
<dbReference type="Proteomes" id="UP000011518">
    <property type="component" value="Unassembled WGS sequence"/>
</dbReference>
<evidence type="ECO:0000313" key="3">
    <source>
        <dbReference type="Proteomes" id="UP000011518"/>
    </source>
</evidence>
<name>L9L9Z4_TUPCH</name>